<comment type="caution">
    <text evidence="1">The sequence shown here is derived from an EMBL/GenBank/DDBJ whole genome shotgun (WGS) entry which is preliminary data.</text>
</comment>
<evidence type="ECO:0000313" key="1">
    <source>
        <dbReference type="EMBL" id="KAG0278666.1"/>
    </source>
</evidence>
<sequence length="109" mass="11958">MAVGLHPRYRSRYRHGSSSGMANLKVAMTDYKTAYIELKIETTTNTKSFLYGCSDLAKSAVIMTGRLTVSVSITVIEVVIGTQGLRSVIIRGRQLMLGDILASNIRTTM</sequence>
<keyword evidence="2" id="KW-1185">Reference proteome</keyword>
<gene>
    <name evidence="1" type="ORF">BGZ95_003447</name>
</gene>
<accession>A0AAD4DHY8</accession>
<dbReference type="Proteomes" id="UP001194580">
    <property type="component" value="Unassembled WGS sequence"/>
</dbReference>
<name>A0AAD4DHY8_9FUNG</name>
<protein>
    <submittedName>
        <fullName evidence="1">Uncharacterized protein</fullName>
    </submittedName>
</protein>
<dbReference type="AlphaFoldDB" id="A0AAD4DHY8"/>
<dbReference type="EMBL" id="JAAAIL010000179">
    <property type="protein sequence ID" value="KAG0278666.1"/>
    <property type="molecule type" value="Genomic_DNA"/>
</dbReference>
<proteinExistence type="predicted"/>
<evidence type="ECO:0000313" key="2">
    <source>
        <dbReference type="Proteomes" id="UP001194580"/>
    </source>
</evidence>
<organism evidence="1 2">
    <name type="scientific">Linnemannia exigua</name>
    <dbReference type="NCBI Taxonomy" id="604196"/>
    <lineage>
        <taxon>Eukaryota</taxon>
        <taxon>Fungi</taxon>
        <taxon>Fungi incertae sedis</taxon>
        <taxon>Mucoromycota</taxon>
        <taxon>Mortierellomycotina</taxon>
        <taxon>Mortierellomycetes</taxon>
        <taxon>Mortierellales</taxon>
        <taxon>Mortierellaceae</taxon>
        <taxon>Linnemannia</taxon>
    </lineage>
</organism>
<reference evidence="1" key="1">
    <citation type="journal article" date="2020" name="Fungal Divers.">
        <title>Resolving the Mortierellaceae phylogeny through synthesis of multi-gene phylogenetics and phylogenomics.</title>
        <authorList>
            <person name="Vandepol N."/>
            <person name="Liber J."/>
            <person name="Desiro A."/>
            <person name="Na H."/>
            <person name="Kennedy M."/>
            <person name="Barry K."/>
            <person name="Grigoriev I.V."/>
            <person name="Miller A.N."/>
            <person name="O'Donnell K."/>
            <person name="Stajich J.E."/>
            <person name="Bonito G."/>
        </authorList>
    </citation>
    <scope>NUCLEOTIDE SEQUENCE</scope>
    <source>
        <strain evidence="1">NRRL 28262</strain>
    </source>
</reference>